<evidence type="ECO:0000259" key="5">
    <source>
        <dbReference type="Pfam" id="PF04413"/>
    </source>
</evidence>
<dbReference type="UniPathway" id="UPA00958"/>
<name>A0A2N5ZII0_MUIH1</name>
<feature type="domain" description="3-deoxy-D-manno-octulosonic-acid transferase N-terminal" evidence="5">
    <location>
        <begin position="36"/>
        <end position="202"/>
    </location>
</feature>
<dbReference type="GO" id="GO:0043842">
    <property type="term" value="F:Kdo transferase activity"/>
    <property type="evidence" value="ECO:0007669"/>
    <property type="project" value="UniProtKB-EC"/>
</dbReference>
<protein>
    <recommendedName>
        <fullName evidence="4">3-deoxy-D-manno-octulosonic acid transferase</fullName>
        <shortName evidence="4">Kdo transferase</shortName>
        <ecNumber evidence="4">2.4.99.12</ecNumber>
    </recommendedName>
    <alternativeName>
        <fullName evidence="4">Lipid IV(A) 3-deoxy-D-manno-octulosonic acid transferase</fullName>
    </alternativeName>
</protein>
<accession>A0A2N5ZII0</accession>
<evidence type="ECO:0000256" key="2">
    <source>
        <dbReference type="PIRSR" id="PIRSR639901-1"/>
    </source>
</evidence>
<comment type="similarity">
    <text evidence="4">Belongs to the glycosyltransferase group 1 family.</text>
</comment>
<evidence type="ECO:0000313" key="6">
    <source>
        <dbReference type="EMBL" id="PLX18431.1"/>
    </source>
</evidence>
<comment type="catalytic activity">
    <reaction evidence="4">
        <text>lipid IVA (E. coli) + CMP-3-deoxy-beta-D-manno-octulosonate = alpha-Kdo-(2-&gt;6)-lipid IVA (E. coli) + CMP + H(+)</text>
        <dbReference type="Rhea" id="RHEA:28066"/>
        <dbReference type="ChEBI" id="CHEBI:15378"/>
        <dbReference type="ChEBI" id="CHEBI:58603"/>
        <dbReference type="ChEBI" id="CHEBI:60364"/>
        <dbReference type="ChEBI" id="CHEBI:60377"/>
        <dbReference type="ChEBI" id="CHEBI:85987"/>
        <dbReference type="EC" id="2.4.99.12"/>
    </reaction>
</comment>
<keyword evidence="4" id="KW-0812">Transmembrane</keyword>
<sequence>MIYLFYNIFVIFLASSLFPFLLIYLFKTGKIPYFFQYFGYYGKHRKEIHHLFHAVSVGEAKSIIEVSRRLEGKSVITTTCIPVINYLKRNYPECECVFYPLDTKFTVRLLLDTFKVRGVYISEVDYWPCLLKEARDRMLPVCILNARISEGTYRFMSFFRSFWVELFKGVDMIIVQNQNMNRYFETFVEKRKLLFLGNLKFENNLDKTSDKKGLFIAGSTHWPEEKYILEAADKIDIRTVIAPRNMSSIDNILAYAKSKNIDVSLYSEKGMAEKIIIMDTFGILSSLYKDALFSYVGGGFTRTGVHSFLEPASYGCPFFIGPNIKNFKVEAEEFDEVLIKVNKIEDIKDKIIDLYKDKQSVQSKTEKIKSIVMKNSGVAKKIAKFIMVNMYG</sequence>
<dbReference type="InterPro" id="IPR007507">
    <property type="entry name" value="Glycos_transf_N"/>
</dbReference>
<feature type="active site" description="Proton acceptor" evidence="2">
    <location>
        <position position="59"/>
    </location>
</feature>
<proteinExistence type="inferred from homology"/>
<gene>
    <name evidence="6" type="ORF">C0601_04545</name>
</gene>
<evidence type="ECO:0000256" key="4">
    <source>
        <dbReference type="RuleBase" id="RU365103"/>
    </source>
</evidence>
<feature type="site" description="Transition state stabilizer" evidence="3">
    <location>
        <position position="123"/>
    </location>
</feature>
<keyword evidence="4" id="KW-0448">Lipopolysaccharide biosynthesis</keyword>
<dbReference type="Gene3D" id="3.40.50.11720">
    <property type="entry name" value="3-Deoxy-D-manno-octulosonic-acid transferase, N-terminal domain"/>
    <property type="match status" value="1"/>
</dbReference>
<feature type="transmembrane region" description="Helical" evidence="4">
    <location>
        <begin position="6"/>
        <end position="26"/>
    </location>
</feature>
<organism evidence="6 7">
    <name type="scientific">Muiribacterium halophilum</name>
    <dbReference type="NCBI Taxonomy" id="2053465"/>
    <lineage>
        <taxon>Bacteria</taxon>
        <taxon>Candidatus Muiribacteriota</taxon>
        <taxon>Candidatus Muiribacteriia</taxon>
        <taxon>Candidatus Muiribacteriales</taxon>
        <taxon>Candidatus Muiribacteriaceae</taxon>
        <taxon>Candidatus Muiribacterium</taxon>
    </lineage>
</organism>
<evidence type="ECO:0000256" key="3">
    <source>
        <dbReference type="PIRSR" id="PIRSR639901-2"/>
    </source>
</evidence>
<dbReference type="InterPro" id="IPR038107">
    <property type="entry name" value="Glycos_transf_N_sf"/>
</dbReference>
<evidence type="ECO:0000313" key="7">
    <source>
        <dbReference type="Proteomes" id="UP000234857"/>
    </source>
</evidence>
<feature type="site" description="Transition state stabilizer" evidence="3">
    <location>
        <position position="200"/>
    </location>
</feature>
<keyword evidence="4" id="KW-1133">Transmembrane helix</keyword>
<keyword evidence="1 4" id="KW-0808">Transferase</keyword>
<dbReference type="Proteomes" id="UP000234857">
    <property type="component" value="Unassembled WGS sequence"/>
</dbReference>
<dbReference type="EC" id="2.4.99.12" evidence="4"/>
<keyword evidence="4" id="KW-0472">Membrane</keyword>
<comment type="caution">
    <text evidence="6">The sequence shown here is derived from an EMBL/GenBank/DDBJ whole genome shotgun (WGS) entry which is preliminary data.</text>
</comment>
<reference evidence="6 7" key="1">
    <citation type="submission" date="2017-11" db="EMBL/GenBank/DDBJ databases">
        <title>Genome-resolved metagenomics identifies genetic mobility, metabolic interactions, and unexpected diversity in perchlorate-reducing communities.</title>
        <authorList>
            <person name="Barnum T.P."/>
            <person name="Figueroa I.A."/>
            <person name="Carlstrom C.I."/>
            <person name="Lucas L.N."/>
            <person name="Engelbrektson A.L."/>
            <person name="Coates J.D."/>
        </authorList>
    </citation>
    <scope>NUCLEOTIDE SEQUENCE [LARGE SCALE GENOMIC DNA]</scope>
    <source>
        <strain evidence="6">BM706</strain>
    </source>
</reference>
<dbReference type="GO" id="GO:0009244">
    <property type="term" value="P:lipopolysaccharide core region biosynthetic process"/>
    <property type="evidence" value="ECO:0007669"/>
    <property type="project" value="UniProtKB-UniRule"/>
</dbReference>
<dbReference type="Pfam" id="PF04413">
    <property type="entry name" value="Glycos_transf_N"/>
    <property type="match status" value="1"/>
</dbReference>
<comment type="subcellular location">
    <subcellularLocation>
        <location evidence="4">Cell membrane</location>
    </subcellularLocation>
</comment>
<dbReference type="GO" id="GO:0009245">
    <property type="term" value="P:lipid A biosynthetic process"/>
    <property type="evidence" value="ECO:0007669"/>
    <property type="project" value="TreeGrafter"/>
</dbReference>
<dbReference type="GO" id="GO:0005886">
    <property type="term" value="C:plasma membrane"/>
    <property type="evidence" value="ECO:0007669"/>
    <property type="project" value="UniProtKB-SubCell"/>
</dbReference>
<dbReference type="PANTHER" id="PTHR42755:SF1">
    <property type="entry name" value="3-DEOXY-D-MANNO-OCTULOSONIC ACID TRANSFERASE, MITOCHONDRIAL-RELATED"/>
    <property type="match status" value="1"/>
</dbReference>
<keyword evidence="4" id="KW-1003">Cell membrane</keyword>
<dbReference type="EMBL" id="PKTG01000063">
    <property type="protein sequence ID" value="PLX18431.1"/>
    <property type="molecule type" value="Genomic_DNA"/>
</dbReference>
<evidence type="ECO:0000256" key="1">
    <source>
        <dbReference type="ARBA" id="ARBA00022679"/>
    </source>
</evidence>
<dbReference type="InterPro" id="IPR039901">
    <property type="entry name" value="Kdotransferase"/>
</dbReference>
<dbReference type="Gene3D" id="3.40.50.2000">
    <property type="entry name" value="Glycogen Phosphorylase B"/>
    <property type="match status" value="1"/>
</dbReference>
<dbReference type="PANTHER" id="PTHR42755">
    <property type="entry name" value="3-DEOXY-MANNO-OCTULOSONATE CYTIDYLYLTRANSFERASE"/>
    <property type="match status" value="1"/>
</dbReference>
<comment type="function">
    <text evidence="4">Involved in lipopolysaccharide (LPS) biosynthesis. Catalyzes the transfer of 3-deoxy-D-manno-octulosonate (Kdo) residue(s) from CMP-Kdo to lipid IV(A), the tetraacyldisaccharide-1,4'-bisphosphate precursor of lipid A.</text>
</comment>
<dbReference type="AlphaFoldDB" id="A0A2N5ZII0"/>
<comment type="pathway">
    <text evidence="4">Bacterial outer membrane biogenesis; LPS core biosynthesis.</text>
</comment>